<sequence>MTYFSKCFILIVVLTNFNIALSNNVHRKMHLHDNSVHFEEDYESDVPNTFHITSASVPHLTSSPYRRKMKVKTVDDDSSVLCPQIGWKKIMETNIKPNDPTTSINRIQTGLSRHQRDGIFIVMCTLANQRDQIAKKFQFYSKGQKSCQLVKDQLWCHAIGLK</sequence>
<dbReference type="Proteomes" id="UP000050741">
    <property type="component" value="Unassembled WGS sequence"/>
</dbReference>
<keyword evidence="2" id="KW-1185">Reference proteome</keyword>
<evidence type="ECO:0000256" key="1">
    <source>
        <dbReference type="SAM" id="SignalP"/>
    </source>
</evidence>
<evidence type="ECO:0000313" key="3">
    <source>
        <dbReference type="WBParaSite" id="GPLIN_000225800"/>
    </source>
</evidence>
<feature type="chain" id="PRO_5008146424" evidence="1">
    <location>
        <begin position="23"/>
        <end position="162"/>
    </location>
</feature>
<organism evidence="2 3">
    <name type="scientific">Globodera pallida</name>
    <name type="common">Potato cyst nematode worm</name>
    <name type="synonym">Heterodera pallida</name>
    <dbReference type="NCBI Taxonomy" id="36090"/>
    <lineage>
        <taxon>Eukaryota</taxon>
        <taxon>Metazoa</taxon>
        <taxon>Ecdysozoa</taxon>
        <taxon>Nematoda</taxon>
        <taxon>Chromadorea</taxon>
        <taxon>Rhabditida</taxon>
        <taxon>Tylenchina</taxon>
        <taxon>Tylenchomorpha</taxon>
        <taxon>Tylenchoidea</taxon>
        <taxon>Heteroderidae</taxon>
        <taxon>Heteroderinae</taxon>
        <taxon>Globodera</taxon>
    </lineage>
</organism>
<reference evidence="2" key="1">
    <citation type="submission" date="2014-05" db="EMBL/GenBank/DDBJ databases">
        <title>The genome and life-stage specific transcriptomes of Globodera pallida elucidate key aspects of plant parasitism by a cyst nematode.</title>
        <authorList>
            <person name="Cotton J.A."/>
            <person name="Lilley C.J."/>
            <person name="Jones L.M."/>
            <person name="Kikuchi T."/>
            <person name="Reid A.J."/>
            <person name="Thorpe P."/>
            <person name="Tsai I.J."/>
            <person name="Beasley H."/>
            <person name="Blok V."/>
            <person name="Cock P.J.A."/>
            <person name="Van den Akker S.E."/>
            <person name="Holroyd N."/>
            <person name="Hunt M."/>
            <person name="Mantelin S."/>
            <person name="Naghra H."/>
            <person name="Pain A."/>
            <person name="Palomares-Rius J.E."/>
            <person name="Zarowiecki M."/>
            <person name="Berriman M."/>
            <person name="Jones J.T."/>
            <person name="Urwin P.E."/>
        </authorList>
    </citation>
    <scope>NUCLEOTIDE SEQUENCE [LARGE SCALE GENOMIC DNA]</scope>
    <source>
        <strain evidence="2">Lindley</strain>
    </source>
</reference>
<proteinExistence type="predicted"/>
<dbReference type="WBParaSite" id="GPLIN_000225800">
    <property type="protein sequence ID" value="GPLIN_000225800"/>
    <property type="gene ID" value="GPLIN_000225800"/>
</dbReference>
<feature type="signal peptide" evidence="1">
    <location>
        <begin position="1"/>
        <end position="22"/>
    </location>
</feature>
<evidence type="ECO:0000313" key="2">
    <source>
        <dbReference type="Proteomes" id="UP000050741"/>
    </source>
</evidence>
<name>A0A183BNS2_GLOPA</name>
<protein>
    <submittedName>
        <fullName evidence="3">Secreted protein</fullName>
    </submittedName>
</protein>
<keyword evidence="1" id="KW-0732">Signal</keyword>
<reference evidence="3" key="2">
    <citation type="submission" date="2016-06" db="UniProtKB">
        <authorList>
            <consortium name="WormBaseParasite"/>
        </authorList>
    </citation>
    <scope>IDENTIFICATION</scope>
</reference>
<dbReference type="AlphaFoldDB" id="A0A183BNS2"/>
<accession>A0A183BNS2</accession>